<dbReference type="GO" id="GO:0016593">
    <property type="term" value="C:Cdc73/Paf1 complex"/>
    <property type="evidence" value="ECO:0007669"/>
    <property type="project" value="TreeGrafter"/>
</dbReference>
<dbReference type="PANTHER" id="PTHR13115">
    <property type="entry name" value="RNA POLYMERASE-ASSOCIATED PROTEIN RTF1 HOMOLOG"/>
    <property type="match status" value="1"/>
</dbReference>
<proteinExistence type="predicted"/>
<sequence>MSDFEDDIDDQLLALAGASEKKRKRRSGHSSSKSKKRKSDPMESDSDDHDSPKSEEEDSDPYPLEGKYKDEADRQSLLEMNEIRREEILAARADEKQKFADRRAVALLVKNQGKSSGDIETVAHAAKREHKARGATKEKYDKLRELKEKRKTKYDKTTHHSPRREHSSSPMDTGTDEDESEDGIITKEEQQEEKERKLLGKDKLEPEDELVTRQDLERCRLTRDAIAKHCMAPWFEDYITHAWVRYLIGAENGQPVYRICEVKNLAADLVKPYKINDKTVNQAFELKHGKSVRNFTMDKVSNAPFTEREWDRLTKTFITEDLKLPTKRTVDDKIAQMQKLATQPMTESDINAMLARKQQLQGHKPSGLTPLERSRFIQERTLALRRHDYKEVAEIEAKLAEYADTPSAPQTNSSQDMLAKVNERNRKANQEAVRKAEIAEAERKRRERKLAASGVAVQSTNPSARLKTVPRMFGSSTPISRPGTPATPSTKGGKATTPVPPSALSGGFTTTGKSLEASIIDSLEIDLGDF</sequence>
<feature type="compositionally biased region" description="Basic residues" evidence="5">
    <location>
        <begin position="125"/>
        <end position="134"/>
    </location>
</feature>
<keyword evidence="4" id="KW-0539">Nucleus</keyword>
<keyword evidence="8" id="KW-1185">Reference proteome</keyword>
<dbReference type="Pfam" id="PF03126">
    <property type="entry name" value="Plus-3"/>
    <property type="match status" value="1"/>
</dbReference>
<dbReference type="STRING" id="68775.A0A5C3LHM3"/>
<feature type="domain" description="Plus3" evidence="6">
    <location>
        <begin position="210"/>
        <end position="342"/>
    </location>
</feature>
<keyword evidence="2" id="KW-0805">Transcription regulation</keyword>
<dbReference type="GO" id="GO:0003677">
    <property type="term" value="F:DNA binding"/>
    <property type="evidence" value="ECO:0007669"/>
    <property type="project" value="InterPro"/>
</dbReference>
<keyword evidence="3" id="KW-0804">Transcription</keyword>
<dbReference type="PANTHER" id="PTHR13115:SF8">
    <property type="entry name" value="RNA POLYMERASE-ASSOCIATED PROTEIN RTF1 HOMOLOG"/>
    <property type="match status" value="1"/>
</dbReference>
<dbReference type="InterPro" id="IPR004343">
    <property type="entry name" value="Plus-3_dom"/>
</dbReference>
<accession>A0A5C3LHM3</accession>
<feature type="region of interest" description="Disordered" evidence="5">
    <location>
        <begin position="124"/>
        <end position="201"/>
    </location>
</feature>
<feature type="compositionally biased region" description="Basic and acidic residues" evidence="5">
    <location>
        <begin position="66"/>
        <end position="75"/>
    </location>
</feature>
<reference evidence="7 8" key="1">
    <citation type="journal article" date="2019" name="Nat. Ecol. Evol.">
        <title>Megaphylogeny resolves global patterns of mushroom evolution.</title>
        <authorList>
            <person name="Varga T."/>
            <person name="Krizsan K."/>
            <person name="Foldi C."/>
            <person name="Dima B."/>
            <person name="Sanchez-Garcia M."/>
            <person name="Sanchez-Ramirez S."/>
            <person name="Szollosi G.J."/>
            <person name="Szarkandi J.G."/>
            <person name="Papp V."/>
            <person name="Albert L."/>
            <person name="Andreopoulos W."/>
            <person name="Angelini C."/>
            <person name="Antonin V."/>
            <person name="Barry K.W."/>
            <person name="Bougher N.L."/>
            <person name="Buchanan P."/>
            <person name="Buyck B."/>
            <person name="Bense V."/>
            <person name="Catcheside P."/>
            <person name="Chovatia M."/>
            <person name="Cooper J."/>
            <person name="Damon W."/>
            <person name="Desjardin D."/>
            <person name="Finy P."/>
            <person name="Geml J."/>
            <person name="Haridas S."/>
            <person name="Hughes K."/>
            <person name="Justo A."/>
            <person name="Karasinski D."/>
            <person name="Kautmanova I."/>
            <person name="Kiss B."/>
            <person name="Kocsube S."/>
            <person name="Kotiranta H."/>
            <person name="LaButti K.M."/>
            <person name="Lechner B.E."/>
            <person name="Liimatainen K."/>
            <person name="Lipzen A."/>
            <person name="Lukacs Z."/>
            <person name="Mihaltcheva S."/>
            <person name="Morgado L.N."/>
            <person name="Niskanen T."/>
            <person name="Noordeloos M.E."/>
            <person name="Ohm R.A."/>
            <person name="Ortiz-Santana B."/>
            <person name="Ovrebo C."/>
            <person name="Racz N."/>
            <person name="Riley R."/>
            <person name="Savchenko A."/>
            <person name="Shiryaev A."/>
            <person name="Soop K."/>
            <person name="Spirin V."/>
            <person name="Szebenyi C."/>
            <person name="Tomsovsky M."/>
            <person name="Tulloss R.E."/>
            <person name="Uehling J."/>
            <person name="Grigoriev I.V."/>
            <person name="Vagvolgyi C."/>
            <person name="Papp T."/>
            <person name="Martin F.M."/>
            <person name="Miettinen O."/>
            <person name="Hibbett D.S."/>
            <person name="Nagy L.G."/>
        </authorList>
    </citation>
    <scope>NUCLEOTIDE SEQUENCE [LARGE SCALE GENOMIC DNA]</scope>
    <source>
        <strain evidence="7 8">CBS 166.37</strain>
    </source>
</reference>
<dbReference type="SMART" id="SM00719">
    <property type="entry name" value="Plus3"/>
    <property type="match status" value="1"/>
</dbReference>
<evidence type="ECO:0000256" key="1">
    <source>
        <dbReference type="ARBA" id="ARBA00004123"/>
    </source>
</evidence>
<dbReference type="Proteomes" id="UP000308652">
    <property type="component" value="Unassembled WGS sequence"/>
</dbReference>
<dbReference type="InterPro" id="IPR036128">
    <property type="entry name" value="Plus3-like_sf"/>
</dbReference>
<feature type="compositionally biased region" description="Basic and acidic residues" evidence="5">
    <location>
        <begin position="184"/>
        <end position="201"/>
    </location>
</feature>
<evidence type="ECO:0000256" key="4">
    <source>
        <dbReference type="ARBA" id="ARBA00023242"/>
    </source>
</evidence>
<dbReference type="EMBL" id="ML213760">
    <property type="protein sequence ID" value="TFK31406.1"/>
    <property type="molecule type" value="Genomic_DNA"/>
</dbReference>
<evidence type="ECO:0000256" key="2">
    <source>
        <dbReference type="ARBA" id="ARBA00023015"/>
    </source>
</evidence>
<feature type="compositionally biased region" description="Basic and acidic residues" evidence="5">
    <location>
        <begin position="135"/>
        <end position="158"/>
    </location>
</feature>
<evidence type="ECO:0000313" key="7">
    <source>
        <dbReference type="EMBL" id="TFK31406.1"/>
    </source>
</evidence>
<protein>
    <recommendedName>
        <fullName evidence="6">Plus3 domain-containing protein</fullName>
    </recommendedName>
</protein>
<dbReference type="GO" id="GO:1990269">
    <property type="term" value="F:RNA polymerase II C-terminal domain phosphoserine binding"/>
    <property type="evidence" value="ECO:0007669"/>
    <property type="project" value="TreeGrafter"/>
</dbReference>
<comment type="subcellular location">
    <subcellularLocation>
        <location evidence="1">Nucleus</location>
    </subcellularLocation>
</comment>
<evidence type="ECO:0000256" key="5">
    <source>
        <dbReference type="SAM" id="MobiDB-lite"/>
    </source>
</evidence>
<evidence type="ECO:0000259" key="6">
    <source>
        <dbReference type="PROSITE" id="PS51360"/>
    </source>
</evidence>
<dbReference type="Gene3D" id="3.90.70.200">
    <property type="entry name" value="Plus-3 domain"/>
    <property type="match status" value="1"/>
</dbReference>
<feature type="region of interest" description="Disordered" evidence="5">
    <location>
        <begin position="15"/>
        <end position="75"/>
    </location>
</feature>
<dbReference type="OrthoDB" id="166375at2759"/>
<feature type="compositionally biased region" description="Basic residues" evidence="5">
    <location>
        <begin position="21"/>
        <end position="38"/>
    </location>
</feature>
<evidence type="ECO:0000256" key="3">
    <source>
        <dbReference type="ARBA" id="ARBA00023163"/>
    </source>
</evidence>
<dbReference type="PROSITE" id="PS51360">
    <property type="entry name" value="PLUS3"/>
    <property type="match status" value="1"/>
</dbReference>
<dbReference type="SUPFAM" id="SSF159042">
    <property type="entry name" value="Plus3-like"/>
    <property type="match status" value="1"/>
</dbReference>
<gene>
    <name evidence="7" type="ORF">BDQ12DRAFT_694203</name>
</gene>
<evidence type="ECO:0000313" key="8">
    <source>
        <dbReference type="Proteomes" id="UP000308652"/>
    </source>
</evidence>
<dbReference type="AlphaFoldDB" id="A0A5C3LHM3"/>
<name>A0A5C3LHM3_9AGAR</name>
<feature type="compositionally biased region" description="Basic and acidic residues" evidence="5">
    <location>
        <begin position="425"/>
        <end position="444"/>
    </location>
</feature>
<feature type="region of interest" description="Disordered" evidence="5">
    <location>
        <begin position="425"/>
        <end position="511"/>
    </location>
</feature>
<organism evidence="7 8">
    <name type="scientific">Crucibulum laeve</name>
    <dbReference type="NCBI Taxonomy" id="68775"/>
    <lineage>
        <taxon>Eukaryota</taxon>
        <taxon>Fungi</taxon>
        <taxon>Dikarya</taxon>
        <taxon>Basidiomycota</taxon>
        <taxon>Agaricomycotina</taxon>
        <taxon>Agaricomycetes</taxon>
        <taxon>Agaricomycetidae</taxon>
        <taxon>Agaricales</taxon>
        <taxon>Agaricineae</taxon>
        <taxon>Nidulariaceae</taxon>
        <taxon>Crucibulum</taxon>
    </lineage>
</organism>